<keyword evidence="1" id="KW-0378">Hydrolase</keyword>
<keyword evidence="1" id="KW-0347">Helicase</keyword>
<reference evidence="1" key="1">
    <citation type="submission" date="2017-10" db="EMBL/GenBank/DDBJ databases">
        <title>Genome sequence of cellulolytic Lachnospiraceae bacterium XHS1971 isolated from hotspring sediment.</title>
        <authorList>
            <person name="Vasudevan G."/>
            <person name="Joshi A.J."/>
            <person name="Hivarkar S."/>
            <person name="Lanjekar V.B."/>
            <person name="Dhakephalkar P.K."/>
            <person name="Dagar S."/>
        </authorList>
    </citation>
    <scope>NUCLEOTIDE SEQUENCE</scope>
    <source>
        <strain evidence="1">XHS1971</strain>
    </source>
</reference>
<proteinExistence type="predicted"/>
<gene>
    <name evidence="1" type="primary">addA</name>
    <name evidence="1" type="ORF">CS063_03105</name>
</gene>
<dbReference type="EMBL" id="PEDL01000002">
    <property type="protein sequence ID" value="PHV71570.1"/>
    <property type="molecule type" value="Genomic_DNA"/>
</dbReference>
<dbReference type="Proteomes" id="UP000224460">
    <property type="component" value="Unassembled WGS sequence"/>
</dbReference>
<evidence type="ECO:0000313" key="2">
    <source>
        <dbReference type="Proteomes" id="UP000224460"/>
    </source>
</evidence>
<organism evidence="1 2">
    <name type="scientific">Sporanaerobium hydrogeniformans</name>
    <dbReference type="NCBI Taxonomy" id="3072179"/>
    <lineage>
        <taxon>Bacteria</taxon>
        <taxon>Bacillati</taxon>
        <taxon>Bacillota</taxon>
        <taxon>Clostridia</taxon>
        <taxon>Lachnospirales</taxon>
        <taxon>Lachnospiraceae</taxon>
        <taxon>Sporanaerobium</taxon>
    </lineage>
</organism>
<accession>A0AC61DFB4</accession>
<keyword evidence="1" id="KW-0547">Nucleotide-binding</keyword>
<sequence>MAWTKAQEAAIHQRGVDVLVSAAAGSGKTAVLTERVVQRIIGSEKEQPIPIERFLIVTFTSAAANEMKERIANKLTEQITLLQERGEEEQVAYLEKQLSLLPMASISTIHSFCLKVIKGYFHILGIDPNIKVGNQAELTLMKLEILEQLLEERLTEGEKDFLELAEVYGNVQGLGPLVNLILEVHTFSKSTPFPKMWLQEKIAYFQGDYEAIEKSPWGETMRRDLLSQVLDLQVILKEALELCEKNNGPLLYKETIEADGSFLCRLNDQSSLKEVILAIESTQFGRLPSKKQECDAGLKERVKNYRELVKEVVKGLKGDTIFLRDEKLLSHIPIIGKLMRTLADLIFTFEERYQEAKQEASIVDYNDLEHYCMQVLITPKVDEKGQLIEVAYTDAAKELSTFYEEVYIDEYQDSNTVQETILKAIAEGNKEEGPTRFMVGDMKQSIYRFRLANPLIFSEKYEKWDKYKEDKVQDSQEICIDLSQNFRSRENILEGANELFEQLMSPTVGELEYDEFARLKVGNFYHAGEPEKLGEAALAGAIELHLLEEKEDEKEDEESEIGELKRLEKEAILVAQLIDKLLKGEGNPTHVYDKDQGIYRPVEPRDIVILLRATKGKAELFENALIQKGIGAYAELGTSFFETLEIQTMLAVLKIIDNPLQDIPLLTVLRSPIVGLSLDELVVLRKSLEEGCFYEAMEEARRLKVASEKVQNFMSNLERWRQISPEASLEELLGILYVETGYYRYVSMLPTGAKKKANLRLFKKYAEDYEKSSNGKLSMFIAYLDKLMESSEGLEEAKLIGDQDNLVRIMSIHKSKGLEFSVVFLAHTDKKFNNSDIRQNILLHSEQGLGPDYVDIEEHIKYSTLPKMAIKNQILSENISEEIRVLYVALTRAKEKLFITGVVNSWEKSTRNWSLYGVRNSKGLLPLGIKRANSYLNWLGMALYAHPELPQLSEKAGVVPKYTLEGRSHWELTLWHTSDLQLEDEKRRELTHEKKAFLEEWDTTAVFGSYKEEIYRRLNFKYTYEQAVTLPTKVSVSDLKKESLVEVKEGVKELDRIEEEKRVPSFIKEKMSLKPTQRGTLIHSLFEQWDYLCYQTPEEIHEQIHSLIAQNRLAPEIEEIIEEKKLVQFANSPLVKRMGKAKKLWKEKQFVYLLKANQVEEIYPEDEEILLQGIIDAFFIEEDGIVLVDYKTDYIDKEEQLKGVEKLRKRYRVQLDLYAEAISRITKLPVKEKWLYLYSIGEWIHL</sequence>
<name>A0AC61DFB4_9FIRM</name>
<keyword evidence="1" id="KW-0067">ATP-binding</keyword>
<evidence type="ECO:0000313" key="1">
    <source>
        <dbReference type="EMBL" id="PHV71570.1"/>
    </source>
</evidence>
<protein>
    <submittedName>
        <fullName evidence="1">Helicase-exonuclease AddAB subunit AddA</fullName>
    </submittedName>
</protein>
<keyword evidence="2" id="KW-1185">Reference proteome</keyword>
<comment type="caution">
    <text evidence="1">The sequence shown here is derived from an EMBL/GenBank/DDBJ whole genome shotgun (WGS) entry which is preliminary data.</text>
</comment>